<name>A0A7J6E3Q4_CANSA</name>
<organism evidence="1 2">
    <name type="scientific">Cannabis sativa</name>
    <name type="common">Hemp</name>
    <name type="synonym">Marijuana</name>
    <dbReference type="NCBI Taxonomy" id="3483"/>
    <lineage>
        <taxon>Eukaryota</taxon>
        <taxon>Viridiplantae</taxon>
        <taxon>Streptophyta</taxon>
        <taxon>Embryophyta</taxon>
        <taxon>Tracheophyta</taxon>
        <taxon>Spermatophyta</taxon>
        <taxon>Magnoliopsida</taxon>
        <taxon>eudicotyledons</taxon>
        <taxon>Gunneridae</taxon>
        <taxon>Pentapetalae</taxon>
        <taxon>rosids</taxon>
        <taxon>fabids</taxon>
        <taxon>Rosales</taxon>
        <taxon>Cannabaceae</taxon>
        <taxon>Cannabis</taxon>
    </lineage>
</organism>
<sequence length="124" mass="13727">MGEGGRTAHFRDQSIVRVNRQHLRSKAFLKRLAAPSRPASYSRGGGVLERTTHCCAAPTQGRAFGEEHCFEGGKVWLTSHFEEATGVLLSNDACGQGHSHPKGWPNSAWPDREEIHMETIAFKE</sequence>
<accession>A0A7J6E3Q4</accession>
<dbReference type="AlphaFoldDB" id="A0A7J6E3Q4"/>
<proteinExistence type="predicted"/>
<protein>
    <submittedName>
        <fullName evidence="1">Uncharacterized protein</fullName>
    </submittedName>
</protein>
<evidence type="ECO:0000313" key="2">
    <source>
        <dbReference type="Proteomes" id="UP000583929"/>
    </source>
</evidence>
<keyword evidence="2" id="KW-1185">Reference proteome</keyword>
<dbReference type="EMBL" id="JAATIQ010000516">
    <property type="protein sequence ID" value="KAF4352936.1"/>
    <property type="molecule type" value="Genomic_DNA"/>
</dbReference>
<comment type="caution">
    <text evidence="1">The sequence shown here is derived from an EMBL/GenBank/DDBJ whole genome shotgun (WGS) entry which is preliminary data.</text>
</comment>
<gene>
    <name evidence="1" type="ORF">G4B88_001369</name>
</gene>
<dbReference type="Proteomes" id="UP000583929">
    <property type="component" value="Unassembled WGS sequence"/>
</dbReference>
<evidence type="ECO:0000313" key="1">
    <source>
        <dbReference type="EMBL" id="KAF4352936.1"/>
    </source>
</evidence>
<reference evidence="1 2" key="1">
    <citation type="journal article" date="2020" name="bioRxiv">
        <title>Sequence and annotation of 42 cannabis genomes reveals extensive copy number variation in cannabinoid synthesis and pathogen resistance genes.</title>
        <authorList>
            <person name="Mckernan K.J."/>
            <person name="Helbert Y."/>
            <person name="Kane L.T."/>
            <person name="Ebling H."/>
            <person name="Zhang L."/>
            <person name="Liu B."/>
            <person name="Eaton Z."/>
            <person name="Mclaughlin S."/>
            <person name="Kingan S."/>
            <person name="Baybayan P."/>
            <person name="Concepcion G."/>
            <person name="Jordan M."/>
            <person name="Riva A."/>
            <person name="Barbazuk W."/>
            <person name="Harkins T."/>
        </authorList>
    </citation>
    <scope>NUCLEOTIDE SEQUENCE [LARGE SCALE GENOMIC DNA]</scope>
    <source>
        <strain evidence="2">cv. Jamaican Lion 4</strain>
        <tissue evidence="1">Leaf</tissue>
    </source>
</reference>